<sequence length="135" mass="14957">MSTDEGRTWQQPKSSLLREHPAKKLFAAAAESGRVLVYDPVAGHATGTVMNNEPRIDRFTRLESYLPDADQAPNWQLITAGEQPSNVVAVTVRLLIDDVYAAQGWAELSADGELRLRRPDRSDFRLRPIAADLSA</sequence>
<proteinExistence type="predicted"/>
<comment type="caution">
    <text evidence="1">The sequence shown here is derived from an EMBL/GenBank/DDBJ whole genome shotgun (WGS) entry which is preliminary data.</text>
</comment>
<dbReference type="Proteomes" id="UP001596066">
    <property type="component" value="Unassembled WGS sequence"/>
</dbReference>
<organism evidence="1 2">
    <name type="scientific">Kitasatospora cinereorecta</name>
    <dbReference type="NCBI Taxonomy" id="285560"/>
    <lineage>
        <taxon>Bacteria</taxon>
        <taxon>Bacillati</taxon>
        <taxon>Actinomycetota</taxon>
        <taxon>Actinomycetes</taxon>
        <taxon>Kitasatosporales</taxon>
        <taxon>Streptomycetaceae</taxon>
        <taxon>Kitasatospora</taxon>
    </lineage>
</organism>
<reference evidence="2" key="1">
    <citation type="journal article" date="2019" name="Int. J. Syst. Evol. Microbiol.">
        <title>The Global Catalogue of Microorganisms (GCM) 10K type strain sequencing project: providing services to taxonomists for standard genome sequencing and annotation.</title>
        <authorList>
            <consortium name="The Broad Institute Genomics Platform"/>
            <consortium name="The Broad Institute Genome Sequencing Center for Infectious Disease"/>
            <person name="Wu L."/>
            <person name="Ma J."/>
        </authorList>
    </citation>
    <scope>NUCLEOTIDE SEQUENCE [LARGE SCALE GENOMIC DNA]</scope>
    <source>
        <strain evidence="2">CGMCC 4.1622</strain>
    </source>
</reference>
<dbReference type="EMBL" id="JBHSOC010000068">
    <property type="protein sequence ID" value="MFC5645359.1"/>
    <property type="molecule type" value="Genomic_DNA"/>
</dbReference>
<name>A0ABW0VK47_9ACTN</name>
<dbReference type="RefSeq" id="WP_346148448.1">
    <property type="nucleotide sequence ID" value="NZ_BAAAUA010000049.1"/>
</dbReference>
<gene>
    <name evidence="1" type="ORF">ACFPZF_28920</name>
</gene>
<evidence type="ECO:0008006" key="3">
    <source>
        <dbReference type="Google" id="ProtNLM"/>
    </source>
</evidence>
<keyword evidence="2" id="KW-1185">Reference proteome</keyword>
<accession>A0ABW0VK47</accession>
<evidence type="ECO:0000313" key="2">
    <source>
        <dbReference type="Proteomes" id="UP001596066"/>
    </source>
</evidence>
<evidence type="ECO:0000313" key="1">
    <source>
        <dbReference type="EMBL" id="MFC5645359.1"/>
    </source>
</evidence>
<protein>
    <recommendedName>
        <fullName evidence="3">Exo-alpha-sialidase</fullName>
    </recommendedName>
</protein>